<dbReference type="EMBL" id="JADCKC010000001">
    <property type="protein sequence ID" value="MBE5036914.1"/>
    <property type="molecule type" value="Genomic_DNA"/>
</dbReference>
<name>A0ABR9R194_9FIRM</name>
<dbReference type="InterPro" id="IPR050248">
    <property type="entry name" value="Polysacc_deacetylase_ArnD"/>
</dbReference>
<keyword evidence="3" id="KW-1185">Reference proteome</keyword>
<dbReference type="Proteomes" id="UP000768567">
    <property type="component" value="Unassembled WGS sequence"/>
</dbReference>
<comment type="caution">
    <text evidence="2">The sequence shown here is derived from an EMBL/GenBank/DDBJ whole genome shotgun (WGS) entry which is preliminary data.</text>
</comment>
<evidence type="ECO:0000259" key="1">
    <source>
        <dbReference type="PROSITE" id="PS51677"/>
    </source>
</evidence>
<dbReference type="InterPro" id="IPR011330">
    <property type="entry name" value="Glyco_hydro/deAcase_b/a-brl"/>
</dbReference>
<dbReference type="SUPFAM" id="SSF88713">
    <property type="entry name" value="Glycoside hydrolase/deacetylase"/>
    <property type="match status" value="1"/>
</dbReference>
<evidence type="ECO:0000313" key="2">
    <source>
        <dbReference type="EMBL" id="MBE5036914.1"/>
    </source>
</evidence>
<dbReference type="InterPro" id="IPR002509">
    <property type="entry name" value="NODB_dom"/>
</dbReference>
<dbReference type="PANTHER" id="PTHR10587">
    <property type="entry name" value="GLYCOSYL TRANSFERASE-RELATED"/>
    <property type="match status" value="1"/>
</dbReference>
<reference evidence="2 3" key="1">
    <citation type="submission" date="2020-10" db="EMBL/GenBank/DDBJ databases">
        <title>ChiBAC.</title>
        <authorList>
            <person name="Zenner C."/>
            <person name="Hitch T.C.A."/>
            <person name="Clavel T."/>
        </authorList>
    </citation>
    <scope>NUCLEOTIDE SEQUENCE [LARGE SCALE GENOMIC DNA]</scope>
    <source>
        <strain evidence="2 3">DSM 109015</strain>
    </source>
</reference>
<dbReference type="PROSITE" id="PS51677">
    <property type="entry name" value="NODB"/>
    <property type="match status" value="1"/>
</dbReference>
<proteinExistence type="predicted"/>
<dbReference type="Pfam" id="PF01522">
    <property type="entry name" value="Polysacc_deac_1"/>
    <property type="match status" value="1"/>
</dbReference>
<dbReference type="CDD" id="cd10944">
    <property type="entry name" value="CE4_SmPgdA_like"/>
    <property type="match status" value="1"/>
</dbReference>
<protein>
    <submittedName>
        <fullName evidence="2">Polysaccharide deacetylase</fullName>
    </submittedName>
</protein>
<accession>A0ABR9R194</accession>
<feature type="domain" description="NodB homology" evidence="1">
    <location>
        <begin position="42"/>
        <end position="239"/>
    </location>
</feature>
<gene>
    <name evidence="2" type="ORF">INF35_03835</name>
</gene>
<dbReference type="Gene3D" id="3.20.20.370">
    <property type="entry name" value="Glycoside hydrolase/deacetylase"/>
    <property type="match status" value="1"/>
</dbReference>
<dbReference type="PANTHER" id="PTHR10587:SF125">
    <property type="entry name" value="POLYSACCHARIDE DEACETYLASE YHEN-RELATED"/>
    <property type="match status" value="1"/>
</dbReference>
<organism evidence="2 3">
    <name type="scientific">Gemmiger gallinarum</name>
    <dbReference type="NCBI Taxonomy" id="2779354"/>
    <lineage>
        <taxon>Bacteria</taxon>
        <taxon>Bacillati</taxon>
        <taxon>Bacillota</taxon>
        <taxon>Clostridia</taxon>
        <taxon>Eubacteriales</taxon>
        <taxon>Gemmiger</taxon>
    </lineage>
</organism>
<sequence>MAVYLAGNLFCPREPEEDAIPNDVFAVQGREDDGTVEAIMLKIVCLTFDDGPSSNTGPILDILQEKDVPATFFVTAQEVNQDYLPELERVVEEGHQVALHSASHRYSEIYADTESFWLDIKALRQAISPYVDVEAIHWLRFPGGSTNTISHKYGGSDIMKRLVAQCGEKGYEWIDWNVSAEDATSSHPDAGQILENIRASAEGRDLCVVLMHDTAKTDATVEALPEIIDWFAAQGYHFCTVEQMYEARDGG</sequence>
<evidence type="ECO:0000313" key="3">
    <source>
        <dbReference type="Proteomes" id="UP000768567"/>
    </source>
</evidence>